<proteinExistence type="predicted"/>
<accession>A0A0D3JC64</accession>
<dbReference type="InterPro" id="IPR015915">
    <property type="entry name" value="Kelch-typ_b-propeller"/>
</dbReference>
<dbReference type="SUPFAM" id="SSF117281">
    <property type="entry name" value="Kelch motif"/>
    <property type="match status" value="1"/>
</dbReference>
<dbReference type="GeneID" id="17266639"/>
<organism evidence="3 4">
    <name type="scientific">Emiliania huxleyi (strain CCMP1516)</name>
    <dbReference type="NCBI Taxonomy" id="280463"/>
    <lineage>
        <taxon>Eukaryota</taxon>
        <taxon>Haptista</taxon>
        <taxon>Haptophyta</taxon>
        <taxon>Prymnesiophyceae</taxon>
        <taxon>Isochrysidales</taxon>
        <taxon>Noelaerhabdaceae</taxon>
        <taxon>Emiliania</taxon>
    </lineage>
</organism>
<dbReference type="InterPro" id="IPR006652">
    <property type="entry name" value="Kelch_1"/>
</dbReference>
<evidence type="ECO:0000256" key="2">
    <source>
        <dbReference type="ARBA" id="ARBA00022737"/>
    </source>
</evidence>
<evidence type="ECO:0000256" key="1">
    <source>
        <dbReference type="ARBA" id="ARBA00022441"/>
    </source>
</evidence>
<keyword evidence="4" id="KW-1185">Reference proteome</keyword>
<dbReference type="PANTHER" id="PTHR46344:SF27">
    <property type="entry name" value="KELCH REPEAT SUPERFAMILY PROTEIN"/>
    <property type="match status" value="1"/>
</dbReference>
<dbReference type="AlphaFoldDB" id="A0A0D3JC64"/>
<dbReference type="EnsemblProtists" id="EOD21099">
    <property type="protein sequence ID" value="EOD21099"/>
    <property type="gene ID" value="EMIHUDRAFT_117388"/>
</dbReference>
<evidence type="ECO:0000313" key="3">
    <source>
        <dbReference type="EnsemblProtists" id="EOD21099"/>
    </source>
</evidence>
<dbReference type="PANTHER" id="PTHR46344">
    <property type="entry name" value="OS02G0202900 PROTEIN"/>
    <property type="match status" value="1"/>
</dbReference>
<dbReference type="KEGG" id="ehx:EMIHUDRAFT_117388"/>
<dbReference type="Pfam" id="PF01344">
    <property type="entry name" value="Kelch_1"/>
    <property type="match status" value="1"/>
</dbReference>
<keyword evidence="1" id="KW-0880">Kelch repeat</keyword>
<sequence length="378" mass="40369">MQLAILIRLPAHSHAPAAAVCSAFKALMSNSEFKIQRRAAGYEEQYLVAAAGYGGNCCADAGCAVRTASGWARLPDLPPHMPERPDLPGVSESAAVVVGDSFYLLGGEGSGEPGTGTDSVFSIQPHRRGCDLSWHYEPKMPASLCYHVAGAHDGIIVVTGGRCDDDAQGWYGETGTSSASTFRFNVESGTWTEGARMPAPRQGAVGAVIDGVLHVLGGFAEDWEGGDEDGRVYDGAIVYSYDVAANTWKERAPSGRHVVQWSTYHDVISAVAKGGKMYLLSKETAFTANSYSTTIHLYIFDPATFTFTRGPDLPSNRSTGYGGVRLGVFNGEVTAVGLFRDQGCYVLDECREHWNAVTPAEGATHFVCPMTSVATVYK</sequence>
<dbReference type="RefSeq" id="XP_005773528.1">
    <property type="nucleotide sequence ID" value="XM_005773471.1"/>
</dbReference>
<dbReference type="HOGENOM" id="CLU_732443_0_0_1"/>
<evidence type="ECO:0000313" key="4">
    <source>
        <dbReference type="Proteomes" id="UP000013827"/>
    </source>
</evidence>
<reference evidence="4" key="1">
    <citation type="journal article" date="2013" name="Nature">
        <title>Pan genome of the phytoplankton Emiliania underpins its global distribution.</title>
        <authorList>
            <person name="Read B.A."/>
            <person name="Kegel J."/>
            <person name="Klute M.J."/>
            <person name="Kuo A."/>
            <person name="Lefebvre S.C."/>
            <person name="Maumus F."/>
            <person name="Mayer C."/>
            <person name="Miller J."/>
            <person name="Monier A."/>
            <person name="Salamov A."/>
            <person name="Young J."/>
            <person name="Aguilar M."/>
            <person name="Claverie J.M."/>
            <person name="Frickenhaus S."/>
            <person name="Gonzalez K."/>
            <person name="Herman E.K."/>
            <person name="Lin Y.C."/>
            <person name="Napier J."/>
            <person name="Ogata H."/>
            <person name="Sarno A.F."/>
            <person name="Shmutz J."/>
            <person name="Schroeder D."/>
            <person name="de Vargas C."/>
            <person name="Verret F."/>
            <person name="von Dassow P."/>
            <person name="Valentin K."/>
            <person name="Van de Peer Y."/>
            <person name="Wheeler G."/>
            <person name="Dacks J.B."/>
            <person name="Delwiche C.F."/>
            <person name="Dyhrman S.T."/>
            <person name="Glockner G."/>
            <person name="John U."/>
            <person name="Richards T."/>
            <person name="Worden A.Z."/>
            <person name="Zhang X."/>
            <person name="Grigoriev I.V."/>
            <person name="Allen A.E."/>
            <person name="Bidle K."/>
            <person name="Borodovsky M."/>
            <person name="Bowler C."/>
            <person name="Brownlee C."/>
            <person name="Cock J.M."/>
            <person name="Elias M."/>
            <person name="Gladyshev V.N."/>
            <person name="Groth M."/>
            <person name="Guda C."/>
            <person name="Hadaegh A."/>
            <person name="Iglesias-Rodriguez M.D."/>
            <person name="Jenkins J."/>
            <person name="Jones B.M."/>
            <person name="Lawson T."/>
            <person name="Leese F."/>
            <person name="Lindquist E."/>
            <person name="Lobanov A."/>
            <person name="Lomsadze A."/>
            <person name="Malik S.B."/>
            <person name="Marsh M.E."/>
            <person name="Mackinder L."/>
            <person name="Mock T."/>
            <person name="Mueller-Roeber B."/>
            <person name="Pagarete A."/>
            <person name="Parker M."/>
            <person name="Probert I."/>
            <person name="Quesneville H."/>
            <person name="Raines C."/>
            <person name="Rensing S.A."/>
            <person name="Riano-Pachon D.M."/>
            <person name="Richier S."/>
            <person name="Rokitta S."/>
            <person name="Shiraiwa Y."/>
            <person name="Soanes D.M."/>
            <person name="van der Giezen M."/>
            <person name="Wahlund T.M."/>
            <person name="Williams B."/>
            <person name="Wilson W."/>
            <person name="Wolfe G."/>
            <person name="Wurch L.L."/>
        </authorList>
    </citation>
    <scope>NUCLEOTIDE SEQUENCE</scope>
</reference>
<name>A0A0D3JC64_EMIH1</name>
<dbReference type="Proteomes" id="UP000013827">
    <property type="component" value="Unassembled WGS sequence"/>
</dbReference>
<keyword evidence="2" id="KW-0677">Repeat</keyword>
<protein>
    <submittedName>
        <fullName evidence="3">Uncharacterized protein</fullName>
    </submittedName>
</protein>
<dbReference type="PaxDb" id="2903-EOD21099"/>
<dbReference type="STRING" id="2903.R1EJP6"/>
<dbReference type="Gene3D" id="2.120.10.80">
    <property type="entry name" value="Kelch-type beta propeller"/>
    <property type="match status" value="1"/>
</dbReference>
<dbReference type="SMART" id="SM00612">
    <property type="entry name" value="Kelch"/>
    <property type="match status" value="1"/>
</dbReference>
<reference evidence="3" key="2">
    <citation type="submission" date="2024-10" db="UniProtKB">
        <authorList>
            <consortium name="EnsemblProtists"/>
        </authorList>
    </citation>
    <scope>IDENTIFICATION</scope>
</reference>